<name>R4WRF8_9BURK</name>
<keyword evidence="2" id="KW-1185">Reference proteome</keyword>
<protein>
    <submittedName>
        <fullName evidence="1">Uncharacterized protein</fullName>
    </submittedName>
</protein>
<evidence type="ECO:0000313" key="2">
    <source>
        <dbReference type="Proteomes" id="UP000013966"/>
    </source>
</evidence>
<dbReference type="AlphaFoldDB" id="R4WRF8"/>
<accession>R4WRF8</accession>
<dbReference type="EMBL" id="AP013061">
    <property type="protein sequence ID" value="BAN27159.1"/>
    <property type="molecule type" value="Genomic_DNA"/>
</dbReference>
<keyword evidence="1" id="KW-0614">Plasmid</keyword>
<dbReference type="HOGENOM" id="CLU_3230741_0_0_4"/>
<proteinExistence type="predicted"/>
<sequence>MNERRAMRLSIETFRRVESLAPFIARAFERCWQALSQARQKNR</sequence>
<dbReference type="Proteomes" id="UP000013966">
    <property type="component" value="Plasmid p1"/>
</dbReference>
<organism evidence="1 2">
    <name type="scientific">Caballeronia insecticola</name>
    <dbReference type="NCBI Taxonomy" id="758793"/>
    <lineage>
        <taxon>Bacteria</taxon>
        <taxon>Pseudomonadati</taxon>
        <taxon>Pseudomonadota</taxon>
        <taxon>Betaproteobacteria</taxon>
        <taxon>Burkholderiales</taxon>
        <taxon>Burkholderiaceae</taxon>
        <taxon>Caballeronia</taxon>
    </lineage>
</organism>
<dbReference type="KEGG" id="buo:BRPE64_DCDS02230"/>
<evidence type="ECO:0000313" key="1">
    <source>
        <dbReference type="EMBL" id="BAN27159.1"/>
    </source>
</evidence>
<gene>
    <name evidence="1" type="ORF">BRPE64_DCDS02230</name>
</gene>
<reference evidence="1 2" key="2">
    <citation type="journal article" date="2018" name="Int. J. Syst. Evol. Microbiol.">
        <title>Burkholderia insecticola sp. nov., a gut symbiotic bacterium of the bean bug Riptortus pedestris.</title>
        <authorList>
            <person name="Takeshita K."/>
            <person name="Tamaki H."/>
            <person name="Ohbayashi T."/>
            <person name="Meng X.-Y."/>
            <person name="Sone T."/>
            <person name="Mitani Y."/>
            <person name="Peeters C."/>
            <person name="Kikuchi Y."/>
            <person name="Vandamme P."/>
        </authorList>
    </citation>
    <scope>NUCLEOTIDE SEQUENCE [LARGE SCALE GENOMIC DNA]</scope>
    <source>
        <strain evidence="1">RPE64</strain>
        <plasmid evidence="1 2">p1</plasmid>
    </source>
</reference>
<reference evidence="1 2" key="1">
    <citation type="journal article" date="2013" name="Genome Announc.">
        <title>Complete Genome Sequence of Burkholderia sp. Strain RPE64, Bacterial Symbiont of the Bean Bug Riptortus pedestris.</title>
        <authorList>
            <person name="Shibata T.F."/>
            <person name="Maeda T."/>
            <person name="Nikoh N."/>
            <person name="Yamaguchi K."/>
            <person name="Oshima K."/>
            <person name="Hattori M."/>
            <person name="Nishiyama T."/>
            <person name="Hasebe M."/>
            <person name="Fukatsu T."/>
            <person name="Kikuchi Y."/>
            <person name="Shigenobu S."/>
        </authorList>
    </citation>
    <scope>NUCLEOTIDE SEQUENCE [LARGE SCALE GENOMIC DNA]</scope>
    <source>
        <plasmid evidence="1 2">p1</plasmid>
    </source>
</reference>
<geneLocation type="plasmid" evidence="1 2">
    <name>p1</name>
</geneLocation>